<dbReference type="EMBL" id="JAVRRG010000101">
    <property type="protein sequence ID" value="KAK5086070.1"/>
    <property type="molecule type" value="Genomic_DNA"/>
</dbReference>
<comment type="caution">
    <text evidence="3">The sequence shown here is derived from an EMBL/GenBank/DDBJ whole genome shotgun (WGS) entry which is preliminary data.</text>
</comment>
<dbReference type="Proteomes" id="UP001345013">
    <property type="component" value="Unassembled WGS sequence"/>
</dbReference>
<evidence type="ECO:0000313" key="3">
    <source>
        <dbReference type="EMBL" id="KAK5086070.1"/>
    </source>
</evidence>
<name>A0ABR0K3X6_9EURO</name>
<evidence type="ECO:0000256" key="1">
    <source>
        <dbReference type="SAM" id="MobiDB-lite"/>
    </source>
</evidence>
<gene>
    <name evidence="3" type="ORF">LTR24_007075</name>
</gene>
<keyword evidence="4" id="KW-1185">Reference proteome</keyword>
<protein>
    <submittedName>
        <fullName evidence="3">Uncharacterized protein</fullName>
    </submittedName>
</protein>
<sequence>MYDNKFHSRRRVSRPRRTVARYFQSISKQWTIRNLTIAIAISTLVVCSVVVPLLNVIFAPSWLSWLESRAKYPPPPRCQALALAPQQQSSPTDHITNTSVPLYHAFPPTTLDDSPLSAYRRPDTVDTFANYTYRTHPSCSLSSLDLHRPFSPLCPDTASFLNAFSGGGRIGFDAPFMPRECDMRWYTTLETCEIFSRFEKVIFVGDSMMRHVVGALNVLLREDLGYGAVTGWNFDDEETEKCFCMHQMDVKACSVQGVYRTSDVLKHDPDSFKCPTSTRKAKGEDGQTELVTTSPVNLIIELMLKFPHDPTEVKRFKELLPKTRPTRPIAFVLGHGLWNDLDLQATVNWLNGVLNAIYEEAPYLNLDTLPREAQPQPQPQPPASSAKDTNLSPPAPPRRNDPKQNTSSMPLAHILFITPNAAGPLKPDAWIQSQGDKALQLFEKSVHNLIHRRGEMFYGRGIEHMGTWNMSIQMEKWDGVHLDLRGNLIKAMGVVNWLGGVEVEMW</sequence>
<feature type="region of interest" description="Disordered" evidence="1">
    <location>
        <begin position="370"/>
        <end position="406"/>
    </location>
</feature>
<evidence type="ECO:0000313" key="4">
    <source>
        <dbReference type="Proteomes" id="UP001345013"/>
    </source>
</evidence>
<keyword evidence="2" id="KW-1133">Transmembrane helix</keyword>
<evidence type="ECO:0000256" key="2">
    <source>
        <dbReference type="SAM" id="Phobius"/>
    </source>
</evidence>
<proteinExistence type="predicted"/>
<organism evidence="3 4">
    <name type="scientific">Lithohypha guttulata</name>
    <dbReference type="NCBI Taxonomy" id="1690604"/>
    <lineage>
        <taxon>Eukaryota</taxon>
        <taxon>Fungi</taxon>
        <taxon>Dikarya</taxon>
        <taxon>Ascomycota</taxon>
        <taxon>Pezizomycotina</taxon>
        <taxon>Eurotiomycetes</taxon>
        <taxon>Chaetothyriomycetidae</taxon>
        <taxon>Chaetothyriales</taxon>
        <taxon>Trichomeriaceae</taxon>
        <taxon>Lithohypha</taxon>
    </lineage>
</organism>
<feature type="transmembrane region" description="Helical" evidence="2">
    <location>
        <begin position="35"/>
        <end position="63"/>
    </location>
</feature>
<accession>A0ABR0K3X6</accession>
<keyword evidence="2" id="KW-0812">Transmembrane</keyword>
<reference evidence="3 4" key="1">
    <citation type="submission" date="2023-08" db="EMBL/GenBank/DDBJ databases">
        <title>Black Yeasts Isolated from many extreme environments.</title>
        <authorList>
            <person name="Coleine C."/>
            <person name="Stajich J.E."/>
            <person name="Selbmann L."/>
        </authorList>
    </citation>
    <scope>NUCLEOTIDE SEQUENCE [LARGE SCALE GENOMIC DNA]</scope>
    <source>
        <strain evidence="3 4">CCFEE 5885</strain>
    </source>
</reference>
<keyword evidence="2" id="KW-0472">Membrane</keyword>